<dbReference type="PANTHER" id="PTHR42861">
    <property type="entry name" value="CALCIUM-TRANSPORTING ATPASE"/>
    <property type="match status" value="1"/>
</dbReference>
<dbReference type="SUPFAM" id="SSF81653">
    <property type="entry name" value="Calcium ATPase, transduction domain A"/>
    <property type="match status" value="1"/>
</dbReference>
<evidence type="ECO:0000256" key="1">
    <source>
        <dbReference type="ARBA" id="ARBA00004141"/>
    </source>
</evidence>
<evidence type="ECO:0000313" key="10">
    <source>
        <dbReference type="Proteomes" id="UP000886743"/>
    </source>
</evidence>
<feature type="transmembrane region" description="Helical" evidence="7">
    <location>
        <begin position="261"/>
        <end position="286"/>
    </location>
</feature>
<dbReference type="GO" id="GO:0005524">
    <property type="term" value="F:ATP binding"/>
    <property type="evidence" value="ECO:0007669"/>
    <property type="project" value="InterPro"/>
</dbReference>
<dbReference type="NCBIfam" id="TIGR01494">
    <property type="entry name" value="ATPase_P-type"/>
    <property type="match status" value="2"/>
</dbReference>
<feature type="transmembrane region" description="Helical" evidence="7">
    <location>
        <begin position="227"/>
        <end position="249"/>
    </location>
</feature>
<organism evidence="9 10">
    <name type="scientific">Candidatus Aphodoplasma excrementigallinarum</name>
    <dbReference type="NCBI Taxonomy" id="2840673"/>
    <lineage>
        <taxon>Bacteria</taxon>
        <taxon>Bacillati</taxon>
        <taxon>Bacillota</taxon>
        <taxon>Clostridia</taxon>
        <taxon>Eubacteriales</taxon>
        <taxon>Candidatus Aphodoplasma</taxon>
    </lineage>
</organism>
<sequence>MEQENSGITAGTQPSQPNTETGLTQAEVDARVEAGQVNVAVEAPTKTVSQIILGNTFTYFNFVFAVLALLLILVGSFRELTFLPIIIANTLIGIIQEIRSKKVLDKLTVLNAPKTRVLRDGVEAVIDSERLVVDDIVLFGAGNQICADAVVTGGEVQVNESLLTGEADEITKRAGDALLSGSFVVSGQCHARLEKVGKDSYVSKLMLEAKTVKKGERSEMMRSLNRLIALVGIVIIPIGITMFVQHHFYMGESVQQSVVSMVAALIGMIPEGLFLLASVAMALSVIRLARKRVLVHEMSCIETLARVDVLCVDKTGTITENTMQVDELIELDAEKAGGCEQLGLLIGDFVHNMPADNATMEAMKAYFKENTGRSAAAVTSFSSVAKYSSVTFEENAYVCGAPEFVLRGQYEAYKEQIESYSRRGSRVLVFGKYAGTPDGGALSAPVEPYALILLTNPVRKDAAETFAYFDEQGVEIKVISGDNPLTVCEVAKKAGIKNADNYIDAQTLTTDEQIDEAVQQYTVFGRVTPKQKRQFVESLKKAGRTVAMTGDGVNDVLALKKADCSVAMASGSEAATHAAQLVLLDSDFARMPSVVLEGRRVVNNIQRSACLFLVKNIFSMLMALFSMIFVINYPLLPSQISLVSAFTIGIPAFFLALEPNKNIIKGKFLSNVLNTSFPAGLTAFIVIAALVVFGQVFHMSETDISTVSALLMSTVGMLFLFRISRPMNAFRWTIWLAMLAGLIFSCVFLNDLFGISPLSLEASLLLGVFIVATEPVLRYLTKLLHLLQKCVLWLVNKAASLFLLD</sequence>
<feature type="transmembrane region" description="Helical" evidence="7">
    <location>
        <begin position="733"/>
        <end position="750"/>
    </location>
</feature>
<dbReference type="InterPro" id="IPR018303">
    <property type="entry name" value="ATPase_P-typ_P_site"/>
</dbReference>
<dbReference type="SFLD" id="SFLDG00002">
    <property type="entry name" value="C1.7:_P-type_atpase_like"/>
    <property type="match status" value="1"/>
</dbReference>
<dbReference type="InterPro" id="IPR059000">
    <property type="entry name" value="ATPase_P-type_domA"/>
</dbReference>
<accession>A0A9D1T0E8</accession>
<dbReference type="SUPFAM" id="SSF56784">
    <property type="entry name" value="HAD-like"/>
    <property type="match status" value="1"/>
</dbReference>
<dbReference type="PRINTS" id="PR00120">
    <property type="entry name" value="HATPASE"/>
</dbReference>
<dbReference type="Gene3D" id="3.40.1110.10">
    <property type="entry name" value="Calcium-transporting ATPase, cytoplasmic domain N"/>
    <property type="match status" value="1"/>
</dbReference>
<dbReference type="PROSITE" id="PS00154">
    <property type="entry name" value="ATPASE_E1_E2"/>
    <property type="match status" value="1"/>
</dbReference>
<dbReference type="Proteomes" id="UP000886743">
    <property type="component" value="Unassembled WGS sequence"/>
</dbReference>
<name>A0A9D1T0E8_9FIRM</name>
<dbReference type="InterPro" id="IPR001757">
    <property type="entry name" value="P_typ_ATPase"/>
</dbReference>
<feature type="transmembrane region" description="Helical" evidence="7">
    <location>
        <begin position="677"/>
        <end position="698"/>
    </location>
</feature>
<dbReference type="Gene3D" id="3.40.50.1000">
    <property type="entry name" value="HAD superfamily/HAD-like"/>
    <property type="match status" value="1"/>
</dbReference>
<dbReference type="PRINTS" id="PR00119">
    <property type="entry name" value="CATATPASE"/>
</dbReference>
<dbReference type="SUPFAM" id="SSF81665">
    <property type="entry name" value="Calcium ATPase, transmembrane domain M"/>
    <property type="match status" value="1"/>
</dbReference>
<feature type="region of interest" description="Disordered" evidence="6">
    <location>
        <begin position="1"/>
        <end position="22"/>
    </location>
</feature>
<reference evidence="9" key="2">
    <citation type="journal article" date="2021" name="PeerJ">
        <title>Extensive microbial diversity within the chicken gut microbiome revealed by metagenomics and culture.</title>
        <authorList>
            <person name="Gilroy R."/>
            <person name="Ravi A."/>
            <person name="Getino M."/>
            <person name="Pursley I."/>
            <person name="Horton D.L."/>
            <person name="Alikhan N.F."/>
            <person name="Baker D."/>
            <person name="Gharbi K."/>
            <person name="Hall N."/>
            <person name="Watson M."/>
            <person name="Adriaenssens E.M."/>
            <person name="Foster-Nyarko E."/>
            <person name="Jarju S."/>
            <person name="Secka A."/>
            <person name="Antonio M."/>
            <person name="Oren A."/>
            <person name="Chaudhuri R.R."/>
            <person name="La Ragione R."/>
            <person name="Hildebrand F."/>
            <person name="Pallen M.J."/>
        </authorList>
    </citation>
    <scope>NUCLEOTIDE SEQUENCE</scope>
    <source>
        <strain evidence="9">4920</strain>
    </source>
</reference>
<dbReference type="CDD" id="cd02609">
    <property type="entry name" value="P-type_ATPase"/>
    <property type="match status" value="1"/>
</dbReference>
<keyword evidence="5 7" id="KW-0472">Membrane</keyword>
<dbReference type="InterPro" id="IPR023298">
    <property type="entry name" value="ATPase_P-typ_TM_dom_sf"/>
</dbReference>
<dbReference type="AlphaFoldDB" id="A0A9D1T0E8"/>
<keyword evidence="4 7" id="KW-1133">Transmembrane helix</keyword>
<dbReference type="Gene3D" id="1.20.1110.10">
    <property type="entry name" value="Calcium-transporting ATPase, transmembrane domain"/>
    <property type="match status" value="1"/>
</dbReference>
<feature type="transmembrane region" description="Helical" evidence="7">
    <location>
        <begin position="80"/>
        <end position="98"/>
    </location>
</feature>
<keyword evidence="3" id="KW-1278">Translocase</keyword>
<evidence type="ECO:0000256" key="5">
    <source>
        <dbReference type="ARBA" id="ARBA00023136"/>
    </source>
</evidence>
<dbReference type="InterPro" id="IPR036412">
    <property type="entry name" value="HAD-like_sf"/>
</dbReference>
<dbReference type="InterPro" id="IPR023299">
    <property type="entry name" value="ATPase_P-typ_cyto_dom_N"/>
</dbReference>
<dbReference type="EMBL" id="DVOF01000209">
    <property type="protein sequence ID" value="HIV03324.1"/>
    <property type="molecule type" value="Genomic_DNA"/>
</dbReference>
<feature type="transmembrane region" description="Helical" evidence="7">
    <location>
        <begin position="56"/>
        <end position="74"/>
    </location>
</feature>
<protein>
    <submittedName>
        <fullName evidence="9">Cation-translocating P-type ATPase</fullName>
    </submittedName>
</protein>
<dbReference type="InterPro" id="IPR044492">
    <property type="entry name" value="P_typ_ATPase_HD_dom"/>
</dbReference>
<evidence type="ECO:0000256" key="2">
    <source>
        <dbReference type="ARBA" id="ARBA00022692"/>
    </source>
</evidence>
<dbReference type="GO" id="GO:0016887">
    <property type="term" value="F:ATP hydrolysis activity"/>
    <property type="evidence" value="ECO:0007669"/>
    <property type="project" value="InterPro"/>
</dbReference>
<feature type="transmembrane region" description="Helical" evidence="7">
    <location>
        <begin position="639"/>
        <end position="657"/>
    </location>
</feature>
<evidence type="ECO:0000256" key="3">
    <source>
        <dbReference type="ARBA" id="ARBA00022967"/>
    </source>
</evidence>
<dbReference type="Gene3D" id="2.70.150.10">
    <property type="entry name" value="Calcium-transporting ATPase, cytoplasmic transduction domain A"/>
    <property type="match status" value="1"/>
</dbReference>
<comment type="caution">
    <text evidence="9">The sequence shown here is derived from an EMBL/GenBank/DDBJ whole genome shotgun (WGS) entry which is preliminary data.</text>
</comment>
<proteinExistence type="predicted"/>
<evidence type="ECO:0000256" key="4">
    <source>
        <dbReference type="ARBA" id="ARBA00022989"/>
    </source>
</evidence>
<evidence type="ECO:0000313" key="9">
    <source>
        <dbReference type="EMBL" id="HIV03324.1"/>
    </source>
</evidence>
<dbReference type="GO" id="GO:0016020">
    <property type="term" value="C:membrane"/>
    <property type="evidence" value="ECO:0007669"/>
    <property type="project" value="UniProtKB-SubCell"/>
</dbReference>
<reference evidence="9" key="1">
    <citation type="submission" date="2020-10" db="EMBL/GenBank/DDBJ databases">
        <authorList>
            <person name="Gilroy R."/>
        </authorList>
    </citation>
    <scope>NUCLEOTIDE SEQUENCE</scope>
    <source>
        <strain evidence="9">4920</strain>
    </source>
</reference>
<feature type="domain" description="P-type ATPase A" evidence="8">
    <location>
        <begin position="110"/>
        <end position="206"/>
    </location>
</feature>
<evidence type="ECO:0000259" key="8">
    <source>
        <dbReference type="Pfam" id="PF00122"/>
    </source>
</evidence>
<comment type="subcellular location">
    <subcellularLocation>
        <location evidence="1">Membrane</location>
        <topology evidence="1">Multi-pass membrane protein</topology>
    </subcellularLocation>
</comment>
<feature type="transmembrane region" description="Helical" evidence="7">
    <location>
        <begin position="704"/>
        <end position="721"/>
    </location>
</feature>
<dbReference type="InterPro" id="IPR023214">
    <property type="entry name" value="HAD_sf"/>
</dbReference>
<dbReference type="Pfam" id="PF00122">
    <property type="entry name" value="E1-E2_ATPase"/>
    <property type="match status" value="1"/>
</dbReference>
<dbReference type="InterPro" id="IPR008250">
    <property type="entry name" value="ATPase_P-typ_transduc_dom_A_sf"/>
</dbReference>
<dbReference type="SFLD" id="SFLDS00003">
    <property type="entry name" value="Haloacid_Dehalogenase"/>
    <property type="match status" value="1"/>
</dbReference>
<feature type="transmembrane region" description="Helical" evidence="7">
    <location>
        <begin position="609"/>
        <end position="633"/>
    </location>
</feature>
<keyword evidence="2 7" id="KW-0812">Transmembrane</keyword>
<evidence type="ECO:0000256" key="6">
    <source>
        <dbReference type="SAM" id="MobiDB-lite"/>
    </source>
</evidence>
<dbReference type="SFLD" id="SFLDF00027">
    <property type="entry name" value="p-type_atpase"/>
    <property type="match status" value="1"/>
</dbReference>
<dbReference type="Pfam" id="PF00702">
    <property type="entry name" value="Hydrolase"/>
    <property type="match status" value="1"/>
</dbReference>
<gene>
    <name evidence="9" type="ORF">IAC74_07090</name>
</gene>
<evidence type="ECO:0000256" key="7">
    <source>
        <dbReference type="SAM" id="Phobius"/>
    </source>
</evidence>